<proteinExistence type="predicted"/>
<reference evidence="2" key="1">
    <citation type="journal article" date="2012" name="Science">
        <title>The Paleozoic origin of enzymatic lignin decomposition reconstructed from 31 fungal genomes.</title>
        <authorList>
            <person name="Floudas D."/>
            <person name="Binder M."/>
            <person name="Riley R."/>
            <person name="Barry K."/>
            <person name="Blanchette R.A."/>
            <person name="Henrissat B."/>
            <person name="Martinez A.T."/>
            <person name="Otillar R."/>
            <person name="Spatafora J.W."/>
            <person name="Yadav J.S."/>
            <person name="Aerts A."/>
            <person name="Benoit I."/>
            <person name="Boyd A."/>
            <person name="Carlson A."/>
            <person name="Copeland A."/>
            <person name="Coutinho P.M."/>
            <person name="de Vries R.P."/>
            <person name="Ferreira P."/>
            <person name="Findley K."/>
            <person name="Foster B."/>
            <person name="Gaskell J."/>
            <person name="Glotzer D."/>
            <person name="Gorecki P."/>
            <person name="Heitman J."/>
            <person name="Hesse C."/>
            <person name="Hori C."/>
            <person name="Igarashi K."/>
            <person name="Jurgens J.A."/>
            <person name="Kallen N."/>
            <person name="Kersten P."/>
            <person name="Kohler A."/>
            <person name="Kuees U."/>
            <person name="Kumar T.K.A."/>
            <person name="Kuo A."/>
            <person name="LaButti K."/>
            <person name="Larrondo L.F."/>
            <person name="Lindquist E."/>
            <person name="Ling A."/>
            <person name="Lombard V."/>
            <person name="Lucas S."/>
            <person name="Lundell T."/>
            <person name="Martin R."/>
            <person name="McLaughlin D.J."/>
            <person name="Morgenstern I."/>
            <person name="Morin E."/>
            <person name="Murat C."/>
            <person name="Nagy L.G."/>
            <person name="Nolan M."/>
            <person name="Ohm R.A."/>
            <person name="Patyshakuliyeva A."/>
            <person name="Rokas A."/>
            <person name="Ruiz-Duenas F.J."/>
            <person name="Sabat G."/>
            <person name="Salamov A."/>
            <person name="Samejima M."/>
            <person name="Schmutz J."/>
            <person name="Slot J.C."/>
            <person name="St John F."/>
            <person name="Stenlid J."/>
            <person name="Sun H."/>
            <person name="Sun S."/>
            <person name="Syed K."/>
            <person name="Tsang A."/>
            <person name="Wiebenga A."/>
            <person name="Young D."/>
            <person name="Pisabarro A."/>
            <person name="Eastwood D.C."/>
            <person name="Martin F."/>
            <person name="Cullen D."/>
            <person name="Grigoriev I.V."/>
            <person name="Hibbett D.S."/>
        </authorList>
    </citation>
    <scope>NUCLEOTIDE SEQUENCE [LARGE SCALE GENOMIC DNA]</scope>
    <source>
        <strain evidence="2">FP-91666</strain>
    </source>
</reference>
<name>R7RWM3_STEHR</name>
<dbReference type="Proteomes" id="UP000053927">
    <property type="component" value="Unassembled WGS sequence"/>
</dbReference>
<accession>R7RWM3</accession>
<sequence>MSLSLDVSELAFGGRNVVASGDFAQLPPSSAGYPLYSHAVGSTIHKVNSVQLQRTSMGKALWHTFTTVVLLTQNMRQQGSSEEDLYFRQILMDLRHCACSDEQIAWMNSKIAGRGPGQPRMSDSDVKYASIITAWNASRDKINDMGAPAFARDNNHALDVFYSLDRWSTIDVLRTSDVVEQKMQEKLWAVHPARSEHHPGCLRICLGMPVLIKHNEATEAGVTNGAEGFVVGWNAREIGRGKQTLDTLFVKLKLTASTVRVKGLPDNVVPVTAYTKSIAVKLTDDTEVRLSRTQIPVVLNFGMTDYGSQGRSRVHNPFDPGECRSHQSLYTCLSRGTSWSSTILVRPIPQSMAKGKLSEQLRR</sequence>
<dbReference type="InterPro" id="IPR051055">
    <property type="entry name" value="PIF1_helicase"/>
</dbReference>
<dbReference type="RefSeq" id="XP_007311648.1">
    <property type="nucleotide sequence ID" value="XM_007311586.1"/>
</dbReference>
<evidence type="ECO:0000313" key="1">
    <source>
        <dbReference type="EMBL" id="EIM79210.1"/>
    </source>
</evidence>
<dbReference type="GeneID" id="18806570"/>
<evidence type="ECO:0008006" key="3">
    <source>
        <dbReference type="Google" id="ProtNLM"/>
    </source>
</evidence>
<dbReference type="KEGG" id="shs:STEHIDRAFT_69756"/>
<dbReference type="SUPFAM" id="SSF52540">
    <property type="entry name" value="P-loop containing nucleoside triphosphate hydrolases"/>
    <property type="match status" value="1"/>
</dbReference>
<dbReference type="InterPro" id="IPR027417">
    <property type="entry name" value="P-loop_NTPase"/>
</dbReference>
<dbReference type="eggNOG" id="KOG0987">
    <property type="taxonomic scope" value="Eukaryota"/>
</dbReference>
<dbReference type="OrthoDB" id="2986975at2759"/>
<dbReference type="AlphaFoldDB" id="R7RWM3"/>
<dbReference type="PANTHER" id="PTHR47642">
    <property type="entry name" value="ATP-DEPENDENT DNA HELICASE"/>
    <property type="match status" value="1"/>
</dbReference>
<dbReference type="EMBL" id="JH687407">
    <property type="protein sequence ID" value="EIM79210.1"/>
    <property type="molecule type" value="Genomic_DNA"/>
</dbReference>
<organism evidence="1 2">
    <name type="scientific">Stereum hirsutum (strain FP-91666)</name>
    <name type="common">White-rot fungus</name>
    <dbReference type="NCBI Taxonomy" id="721885"/>
    <lineage>
        <taxon>Eukaryota</taxon>
        <taxon>Fungi</taxon>
        <taxon>Dikarya</taxon>
        <taxon>Basidiomycota</taxon>
        <taxon>Agaricomycotina</taxon>
        <taxon>Agaricomycetes</taxon>
        <taxon>Russulales</taxon>
        <taxon>Stereaceae</taxon>
        <taxon>Stereum</taxon>
    </lineage>
</organism>
<feature type="non-terminal residue" evidence="1">
    <location>
        <position position="363"/>
    </location>
</feature>
<dbReference type="PANTHER" id="PTHR47642:SF6">
    <property type="entry name" value="ATP-DEPENDENT DNA HELICASE"/>
    <property type="match status" value="1"/>
</dbReference>
<gene>
    <name evidence="1" type="ORF">STEHIDRAFT_69756</name>
</gene>
<protein>
    <recommendedName>
        <fullName evidence="3">ATP-dependent DNA helicase</fullName>
    </recommendedName>
</protein>
<dbReference type="OMA" id="NINACAW"/>
<keyword evidence="2" id="KW-1185">Reference proteome</keyword>
<evidence type="ECO:0000313" key="2">
    <source>
        <dbReference type="Proteomes" id="UP000053927"/>
    </source>
</evidence>